<gene>
    <name evidence="3" type="ORF">FOA19_19965</name>
</gene>
<protein>
    <submittedName>
        <fullName evidence="3">Uncharacterized protein</fullName>
    </submittedName>
</protein>
<dbReference type="Proteomes" id="UP000324133">
    <property type="component" value="Unassembled WGS sequence"/>
</dbReference>
<dbReference type="EMBL" id="VKKY01000003">
    <property type="protein sequence ID" value="KAA3436660.1"/>
    <property type="molecule type" value="Genomic_DNA"/>
</dbReference>
<dbReference type="OrthoDB" id="894263at2"/>
<organism evidence="3 4">
    <name type="scientific">Rufibacter hautae</name>
    <dbReference type="NCBI Taxonomy" id="2595005"/>
    <lineage>
        <taxon>Bacteria</taxon>
        <taxon>Pseudomonadati</taxon>
        <taxon>Bacteroidota</taxon>
        <taxon>Cytophagia</taxon>
        <taxon>Cytophagales</taxon>
        <taxon>Hymenobacteraceae</taxon>
        <taxon>Rufibacter</taxon>
    </lineage>
</organism>
<evidence type="ECO:0000256" key="1">
    <source>
        <dbReference type="SAM" id="MobiDB-lite"/>
    </source>
</evidence>
<keyword evidence="2" id="KW-0732">Signal</keyword>
<reference evidence="3 4" key="1">
    <citation type="submission" date="2019-07" db="EMBL/GenBank/DDBJ databases">
        <title>Rufibacter sp. nov., isolated from lake sediment.</title>
        <authorList>
            <person name="Qu J.-H."/>
        </authorList>
    </citation>
    <scope>NUCLEOTIDE SEQUENCE [LARGE SCALE GENOMIC DNA]</scope>
    <source>
        <strain evidence="3 4">NBS58-1</strain>
    </source>
</reference>
<evidence type="ECO:0000256" key="2">
    <source>
        <dbReference type="SAM" id="SignalP"/>
    </source>
</evidence>
<keyword evidence="4" id="KW-1185">Reference proteome</keyword>
<accession>A0A5B6TAR5</accession>
<proteinExistence type="predicted"/>
<evidence type="ECO:0000313" key="3">
    <source>
        <dbReference type="EMBL" id="KAA3436660.1"/>
    </source>
</evidence>
<feature type="region of interest" description="Disordered" evidence="1">
    <location>
        <begin position="22"/>
        <end position="101"/>
    </location>
</feature>
<name>A0A5B6TAR5_9BACT</name>
<evidence type="ECO:0000313" key="4">
    <source>
        <dbReference type="Proteomes" id="UP000324133"/>
    </source>
</evidence>
<feature type="signal peptide" evidence="2">
    <location>
        <begin position="1"/>
        <end position="25"/>
    </location>
</feature>
<dbReference type="RefSeq" id="WP_149092601.1">
    <property type="nucleotide sequence ID" value="NZ_VKKY01000003.1"/>
</dbReference>
<feature type="chain" id="PRO_5023072471" evidence="2">
    <location>
        <begin position="26"/>
        <end position="177"/>
    </location>
</feature>
<dbReference type="AlphaFoldDB" id="A0A5B6TAR5"/>
<comment type="caution">
    <text evidence="3">The sequence shown here is derived from an EMBL/GenBank/DDBJ whole genome shotgun (WGS) entry which is preliminary data.</text>
</comment>
<feature type="compositionally biased region" description="Basic and acidic residues" evidence="1">
    <location>
        <begin position="26"/>
        <end position="68"/>
    </location>
</feature>
<sequence length="177" mass="20500">MLKANFIAFLFVGVLALLASPAASAQEKDKKHKEGKEYKEKEYKEHKDKKDKDYKDQEWREDRDDRTRPQGNGTLGDIIGRVILPPRGTAGPRELRGVPKGHYPPPGECRIWYPNRPPGHQPPPTDCRNLYGVRLEPGAFILHGDRAYDAEYDWREEDRRRPGTVTRDILDILFPRR</sequence>